<feature type="region of interest" description="Disordered" evidence="6">
    <location>
        <begin position="37"/>
        <end position="82"/>
    </location>
</feature>
<keyword evidence="4" id="KW-0804">Transcription</keyword>
<evidence type="ECO:0000256" key="5">
    <source>
        <dbReference type="ARBA" id="ARBA00023242"/>
    </source>
</evidence>
<accession>A0A1L9RCJ1</accession>
<dbReference type="PROSITE" id="PS50048">
    <property type="entry name" value="ZN2_CY6_FUNGAL_2"/>
    <property type="match status" value="1"/>
</dbReference>
<keyword evidence="3" id="KW-0238">DNA-binding</keyword>
<dbReference type="AlphaFoldDB" id="A0A1L9RCJ1"/>
<comment type="subcellular location">
    <subcellularLocation>
        <location evidence="1">Nucleus</location>
    </subcellularLocation>
</comment>
<keyword evidence="5" id="KW-0539">Nucleus</keyword>
<dbReference type="InterPro" id="IPR001138">
    <property type="entry name" value="Zn2Cys6_DnaBD"/>
</dbReference>
<dbReference type="STRING" id="1073089.A0A1L9RCJ1"/>
<dbReference type="GeneID" id="63754395"/>
<evidence type="ECO:0000256" key="1">
    <source>
        <dbReference type="ARBA" id="ARBA00004123"/>
    </source>
</evidence>
<dbReference type="InterPro" id="IPR036864">
    <property type="entry name" value="Zn2-C6_fun-type_DNA-bd_sf"/>
</dbReference>
<evidence type="ECO:0000259" key="7">
    <source>
        <dbReference type="PROSITE" id="PS50048"/>
    </source>
</evidence>
<dbReference type="InterPro" id="IPR021858">
    <property type="entry name" value="Fun_TF"/>
</dbReference>
<feature type="domain" description="Zn(2)-C6 fungal-type" evidence="7">
    <location>
        <begin position="13"/>
        <end position="39"/>
    </location>
</feature>
<dbReference type="GO" id="GO:0008270">
    <property type="term" value="F:zinc ion binding"/>
    <property type="evidence" value="ECO:0007669"/>
    <property type="project" value="InterPro"/>
</dbReference>
<sequence length="443" mass="49872">MPRPFLKDRHHECRLRKVKCDGHRPVCLRCERGSRDCRWSSSYTQPSPSGSQPPLPGTPSTPLGLTAPYRNSGYTSSRDPEKALQDPDVARIFRYYVDHLAGWYDLNDSRRHFGDIVPICARQNSLLLSAILAFSAASQGSSSSSRRYKDLAESYHLESVQELLSLTSDEERFRTGETLAAICLLRSYEIISQNVTAQSHLHGSYSLLSSLSTNIGTGLLSAGFWNYLREDITVALIDKRSLKIDLSDRHIPPRMEGDDDLANYISYLLGKIINQCLDEQTEPVSEDVWECLKGELDSWKDSLRGSFDPIETPRLYGESSFPCLWTTCGWHASSLQYYHTAMCILCLAQPSHILNTLQHINRIKELEIKLSHHATQVCALAISSNSAPVWVNSFGPISFCGPWLRDRQKISELTTFLEKWGRKTGWPVASTIDSLSRISSDVP</sequence>
<dbReference type="GO" id="GO:0000976">
    <property type="term" value="F:transcription cis-regulatory region binding"/>
    <property type="evidence" value="ECO:0007669"/>
    <property type="project" value="TreeGrafter"/>
</dbReference>
<evidence type="ECO:0000256" key="3">
    <source>
        <dbReference type="ARBA" id="ARBA00023125"/>
    </source>
</evidence>
<dbReference type="Pfam" id="PF00172">
    <property type="entry name" value="Zn_clus"/>
    <property type="match status" value="1"/>
</dbReference>
<dbReference type="VEuPathDB" id="FungiDB:ASPWEDRAFT_60968"/>
<dbReference type="Gene3D" id="4.10.240.10">
    <property type="entry name" value="Zn(2)-C6 fungal-type DNA-binding domain"/>
    <property type="match status" value="1"/>
</dbReference>
<evidence type="ECO:0000256" key="4">
    <source>
        <dbReference type="ARBA" id="ARBA00023163"/>
    </source>
</evidence>
<dbReference type="SMART" id="SM00066">
    <property type="entry name" value="GAL4"/>
    <property type="match status" value="1"/>
</dbReference>
<dbReference type="GO" id="GO:0000981">
    <property type="term" value="F:DNA-binding transcription factor activity, RNA polymerase II-specific"/>
    <property type="evidence" value="ECO:0007669"/>
    <property type="project" value="InterPro"/>
</dbReference>
<dbReference type="SUPFAM" id="SSF57701">
    <property type="entry name" value="Zn2/Cys6 DNA-binding domain"/>
    <property type="match status" value="1"/>
</dbReference>
<keyword evidence="2" id="KW-0805">Transcription regulation</keyword>
<dbReference type="PANTHER" id="PTHR37534">
    <property type="entry name" value="TRANSCRIPTIONAL ACTIVATOR PROTEIN UGA3"/>
    <property type="match status" value="1"/>
</dbReference>
<dbReference type="OrthoDB" id="407832at2759"/>
<dbReference type="PANTHER" id="PTHR37534:SF2">
    <property type="entry name" value="N-ACETYLTRANSFERASE DOMAIN-CONTAINING PROTEIN"/>
    <property type="match status" value="1"/>
</dbReference>
<evidence type="ECO:0000313" key="8">
    <source>
        <dbReference type="EMBL" id="OJJ32640.1"/>
    </source>
</evidence>
<evidence type="ECO:0000256" key="6">
    <source>
        <dbReference type="SAM" id="MobiDB-lite"/>
    </source>
</evidence>
<evidence type="ECO:0000313" key="9">
    <source>
        <dbReference type="Proteomes" id="UP000184383"/>
    </source>
</evidence>
<feature type="compositionally biased region" description="Low complexity" evidence="6">
    <location>
        <begin position="40"/>
        <end position="50"/>
    </location>
</feature>
<dbReference type="Proteomes" id="UP000184383">
    <property type="component" value="Unassembled WGS sequence"/>
</dbReference>
<protein>
    <recommendedName>
        <fullName evidence="7">Zn(2)-C6 fungal-type domain-containing protein</fullName>
    </recommendedName>
</protein>
<dbReference type="GO" id="GO:0005634">
    <property type="term" value="C:nucleus"/>
    <property type="evidence" value="ECO:0007669"/>
    <property type="project" value="UniProtKB-SubCell"/>
</dbReference>
<proteinExistence type="predicted"/>
<dbReference type="CDD" id="cd00067">
    <property type="entry name" value="GAL4"/>
    <property type="match status" value="1"/>
</dbReference>
<gene>
    <name evidence="8" type="ORF">ASPWEDRAFT_60968</name>
</gene>
<dbReference type="Pfam" id="PF11951">
    <property type="entry name" value="Fungal_trans_2"/>
    <property type="match status" value="1"/>
</dbReference>
<dbReference type="RefSeq" id="XP_040686317.1">
    <property type="nucleotide sequence ID" value="XM_040838547.1"/>
</dbReference>
<dbReference type="EMBL" id="KV878214">
    <property type="protein sequence ID" value="OJJ32640.1"/>
    <property type="molecule type" value="Genomic_DNA"/>
</dbReference>
<name>A0A1L9RCJ1_ASPWE</name>
<organism evidence="8 9">
    <name type="scientific">Aspergillus wentii DTO 134E9</name>
    <dbReference type="NCBI Taxonomy" id="1073089"/>
    <lineage>
        <taxon>Eukaryota</taxon>
        <taxon>Fungi</taxon>
        <taxon>Dikarya</taxon>
        <taxon>Ascomycota</taxon>
        <taxon>Pezizomycotina</taxon>
        <taxon>Eurotiomycetes</taxon>
        <taxon>Eurotiomycetidae</taxon>
        <taxon>Eurotiales</taxon>
        <taxon>Aspergillaceae</taxon>
        <taxon>Aspergillus</taxon>
        <taxon>Aspergillus subgen. Cremei</taxon>
    </lineage>
</organism>
<dbReference type="GO" id="GO:0045944">
    <property type="term" value="P:positive regulation of transcription by RNA polymerase II"/>
    <property type="evidence" value="ECO:0007669"/>
    <property type="project" value="TreeGrafter"/>
</dbReference>
<evidence type="ECO:0000256" key="2">
    <source>
        <dbReference type="ARBA" id="ARBA00023015"/>
    </source>
</evidence>
<reference evidence="9" key="1">
    <citation type="journal article" date="2017" name="Genome Biol.">
        <title>Comparative genomics reveals high biological diversity and specific adaptations in the industrially and medically important fungal genus Aspergillus.</title>
        <authorList>
            <person name="de Vries R.P."/>
            <person name="Riley R."/>
            <person name="Wiebenga A."/>
            <person name="Aguilar-Osorio G."/>
            <person name="Amillis S."/>
            <person name="Uchima C.A."/>
            <person name="Anderluh G."/>
            <person name="Asadollahi M."/>
            <person name="Askin M."/>
            <person name="Barry K."/>
            <person name="Battaglia E."/>
            <person name="Bayram O."/>
            <person name="Benocci T."/>
            <person name="Braus-Stromeyer S.A."/>
            <person name="Caldana C."/>
            <person name="Canovas D."/>
            <person name="Cerqueira G.C."/>
            <person name="Chen F."/>
            <person name="Chen W."/>
            <person name="Choi C."/>
            <person name="Clum A."/>
            <person name="Dos Santos R.A."/>
            <person name="Damasio A.R."/>
            <person name="Diallinas G."/>
            <person name="Emri T."/>
            <person name="Fekete E."/>
            <person name="Flipphi M."/>
            <person name="Freyberg S."/>
            <person name="Gallo A."/>
            <person name="Gournas C."/>
            <person name="Habgood R."/>
            <person name="Hainaut M."/>
            <person name="Harispe M.L."/>
            <person name="Henrissat B."/>
            <person name="Hilden K.S."/>
            <person name="Hope R."/>
            <person name="Hossain A."/>
            <person name="Karabika E."/>
            <person name="Karaffa L."/>
            <person name="Karanyi Z."/>
            <person name="Krasevec N."/>
            <person name="Kuo A."/>
            <person name="Kusch H."/>
            <person name="LaButti K."/>
            <person name="Lagendijk E.L."/>
            <person name="Lapidus A."/>
            <person name="Levasseur A."/>
            <person name="Lindquist E."/>
            <person name="Lipzen A."/>
            <person name="Logrieco A.F."/>
            <person name="MacCabe A."/>
            <person name="Maekelae M.R."/>
            <person name="Malavazi I."/>
            <person name="Melin P."/>
            <person name="Meyer V."/>
            <person name="Mielnichuk N."/>
            <person name="Miskei M."/>
            <person name="Molnar A.P."/>
            <person name="Mule G."/>
            <person name="Ngan C.Y."/>
            <person name="Orejas M."/>
            <person name="Orosz E."/>
            <person name="Ouedraogo J.P."/>
            <person name="Overkamp K.M."/>
            <person name="Park H.-S."/>
            <person name="Perrone G."/>
            <person name="Piumi F."/>
            <person name="Punt P.J."/>
            <person name="Ram A.F."/>
            <person name="Ramon A."/>
            <person name="Rauscher S."/>
            <person name="Record E."/>
            <person name="Riano-Pachon D.M."/>
            <person name="Robert V."/>
            <person name="Roehrig J."/>
            <person name="Ruller R."/>
            <person name="Salamov A."/>
            <person name="Salih N.S."/>
            <person name="Samson R.A."/>
            <person name="Sandor E."/>
            <person name="Sanguinetti M."/>
            <person name="Schuetze T."/>
            <person name="Sepcic K."/>
            <person name="Shelest E."/>
            <person name="Sherlock G."/>
            <person name="Sophianopoulou V."/>
            <person name="Squina F.M."/>
            <person name="Sun H."/>
            <person name="Susca A."/>
            <person name="Todd R.B."/>
            <person name="Tsang A."/>
            <person name="Unkles S.E."/>
            <person name="van de Wiele N."/>
            <person name="van Rossen-Uffink D."/>
            <person name="Oliveira J.V."/>
            <person name="Vesth T.C."/>
            <person name="Visser J."/>
            <person name="Yu J.-H."/>
            <person name="Zhou M."/>
            <person name="Andersen M.R."/>
            <person name="Archer D.B."/>
            <person name="Baker S.E."/>
            <person name="Benoit I."/>
            <person name="Brakhage A.A."/>
            <person name="Braus G.H."/>
            <person name="Fischer R."/>
            <person name="Frisvad J.C."/>
            <person name="Goldman G.H."/>
            <person name="Houbraken J."/>
            <person name="Oakley B."/>
            <person name="Pocsi I."/>
            <person name="Scazzocchio C."/>
            <person name="Seiboth B."/>
            <person name="vanKuyk P.A."/>
            <person name="Wortman J."/>
            <person name="Dyer P.S."/>
            <person name="Grigoriev I.V."/>
        </authorList>
    </citation>
    <scope>NUCLEOTIDE SEQUENCE [LARGE SCALE GENOMIC DNA]</scope>
    <source>
        <strain evidence="9">DTO 134E9</strain>
    </source>
</reference>
<keyword evidence="9" id="KW-1185">Reference proteome</keyword>